<proteinExistence type="predicted"/>
<reference evidence="1 2" key="1">
    <citation type="journal article" date="2016" name="Nature">
        <title>Redefining the invertebrate RNA virosphere.</title>
        <authorList>
            <person name="Shi M."/>
            <person name="Lin X.D."/>
            <person name="Tian J.H."/>
            <person name="Chen L.J."/>
            <person name="Chen X."/>
            <person name="Li C.X."/>
            <person name="Qin X.C."/>
            <person name="Li J."/>
            <person name="Cao J.P."/>
            <person name="Eden J.S."/>
            <person name="Buchmann J."/>
            <person name="Wang W."/>
            <person name="Xu J."/>
            <person name="Holmes E.C."/>
            <person name="Zhang Y.Z."/>
        </authorList>
    </citation>
    <scope>NUCLEOTIDE SEQUENCE [LARGE SCALE GENOMIC DNA]</scope>
    <source>
        <strain evidence="1 2">WZSLuoI86141</strain>
    </source>
</reference>
<dbReference type="GO" id="GO:0003968">
    <property type="term" value="F:RNA-directed RNA polymerase activity"/>
    <property type="evidence" value="ECO:0007669"/>
    <property type="project" value="UniProtKB-KW"/>
</dbReference>
<keyword evidence="2" id="KW-1185">Reference proteome</keyword>
<dbReference type="Proteomes" id="UP000202179">
    <property type="component" value="Genome"/>
</dbReference>
<protein>
    <submittedName>
        <fullName evidence="1">RNA-dependent RNA polymerase</fullName>
    </submittedName>
</protein>
<accession>A0A1L3KL81</accession>
<sequence length="1813" mass="203228">MARVFQIPRYHDQTLRRMAYFLNTPGFDMTERILLFDQESAKEYRDCADDILAGMDGDLLDISDESDSVACAEFQHFCQELAYNGYSDEYLSYAKNVGLVIHEILGKAAHWYSDEGAMKRLVGAVATERLQFMVPGHIERSYSAAARMAHVCFQASAVGDKLGAGALRAAKAVQLSDPVKDTWFAAQWAWQAFRSARSEPGIQDAHEQLKDESVNAEAFCRRNCALKTDRLQQEQLIAVYYLQGISFLLIQNKDTGITEGYALDQSAVEQVCDCIVTLAGFQSYFRNYKLSGEHMSDTRAVNAVFYKYIEWIGKNMYLDPQSQVLAKHCKLCITIMTNEYHPHMEELETGWRERARDLRVLLSELPTLDGDAMSILTDARIDAREALDLVYCFHIIPSCDGRMTAVFNSTVRKLSDPNPVDEEEHARFIKYCRATLVTHAVSRHRHNAKLKLEEGYEVHDKRWYRNCMRGLADMPPEDEWGKARLDGQYHFTPRMEHEAYTCSDVTHIFADPSRYMGMPTDSRTERHDANELLYFLRHAPYLSTDRHPTEERRNINAGMGIDGNIAVIANKSENSKPGDAQRETLSANDVLRAWLSETDAQAIQAANLLSGPSIRASEPDMLRKVQKVKSATRAKTVIVSLDVKGWSPNMDREHAFRVFDVILESVTKHEGMAPDIRSAYRDLELLLSRRGVHRSAPLPNGMVQGWTATLDTLMHSLITAYCIRTAKDRGLIPPAASSTSMAMIDDAVIVVDLPDVVTDEERERLAAAFMSLVAETYRKLGFIVEPAKTVCSSRVATYLNRIYACGAEITVAGKTYAKIAAEHNLRFSGHLNRCKAIWASARGACSRGADPVATYVHAAYIFWIEISRVLTCNLMNDHVGALNAFYAPTYLGGYDCPTIIAMLTNEVADNLTKYTHTILSYARAVYAMRGSDPNAAEVTRKLVCTYKHVMGQQLQHIGGREFMANPFAVRVSGTQCPETVATTELRTKLVEITESPVFKSAFEAAALPRCSEMHADVIRSGRWDASLLACIHEYSPDAIIAPLLAKALHSEVLAPLLTWRERKAVQDRIRSASFFQIVHLFNRLPPYMTTADAVAILDESSLDHAIMLRQNFHQHNNFEIDNHTVPYPMAMVAHRPPGERHGVLFTVKVGHMKSIDTPFRGGDRRKYQNLYDGFTDGDIYYGSRSSSAYMAVAPEIRTKPPLERTAIRALALCAYLDERTGEGGLVFSYILAMWGIQPAHTPRTTLMRIRYGVAPKRLASIMASTTHTVSLLPNARGLVTLDPKPIHRYSDETHTLFDAMSLVNCVRASVLLDTLCNKQYDRDVKFKWSTSRPAPARDELIVLRDRDDTLRKIERILFANRNLTEVSTLFLHAIQNCGVSTPAPFLEAPEADDIEPGVMFYVPRGSAWGQIPVDVQADQVELGAIHLDVPRLRIERRIAPGYGADVMPRRHPPNLRGELEHILNLCGRFYGPLMVACKLVEREARPMRSSDMYTSAWSEAERVAQIEFNDPVTAYDNVARDMNRQGLKVPKGVVDSLFARIPLATRLAIEFRPANIVSAAMKKSAVMVLLWFGQGRATTSQVYAKFASSGPKTLGRAHRFAAIRRTKLVKPLHAKIFATSADLLEAPGAEDYDRMADSFIRTISAEVWDREVHPEIRISEDGSVPVIMNEYFRYDSCPVDYAIRHEIVTAVGQILDDYHAMHERMLITRVPVQTAHTELVAHVVEGAEEAAVTTVVDAAEEGAGAALTEVQKVIGMLYHMGAYVLARDVQARNTVTADAAERVRGFDLQTDDVKEAYEEFMAEHNDPGPDVDI</sequence>
<dbReference type="EMBL" id="KX884002">
    <property type="protein sequence ID" value="APG78079.1"/>
    <property type="molecule type" value="Genomic_RNA"/>
</dbReference>
<keyword evidence="1" id="KW-0696">RNA-directed RNA polymerase</keyword>
<dbReference type="KEGG" id="vg:30855545"/>
<dbReference type="RefSeq" id="YP_009337866.1">
    <property type="nucleotide sequence ID" value="NC_033298.1"/>
</dbReference>
<evidence type="ECO:0000313" key="2">
    <source>
        <dbReference type="Proteomes" id="UP000202179"/>
    </source>
</evidence>
<name>A0A1L3KL81_9VIRU</name>
<organism evidence="1 2">
    <name type="scientific">Wenzhou qinvirus-like virus 1</name>
    <dbReference type="NCBI Taxonomy" id="1923647"/>
    <lineage>
        <taxon>Viruses</taxon>
        <taxon>Riboviria</taxon>
        <taxon>Orthornavirae</taxon>
        <taxon>Negarnaviricota</taxon>
        <taxon>Haploviricotina</taxon>
        <taxon>Chunqiuviricetes</taxon>
        <taxon>Muvirales</taxon>
        <taxon>Qinviridae</taxon>
        <taxon>Yingvirus</taxon>
        <taxon>Yingvirus wenzhouense</taxon>
    </lineage>
</organism>
<dbReference type="GeneID" id="30855545"/>
<evidence type="ECO:0000313" key="1">
    <source>
        <dbReference type="EMBL" id="APG78079.1"/>
    </source>
</evidence>
<keyword evidence="1" id="KW-0808">Transferase</keyword>
<keyword evidence="1" id="KW-0548">Nucleotidyltransferase</keyword>